<dbReference type="STRING" id="469383.Cwoe_4966"/>
<keyword evidence="2" id="KW-1185">Reference proteome</keyword>
<evidence type="ECO:0000313" key="1">
    <source>
        <dbReference type="EMBL" id="ADB53377.1"/>
    </source>
</evidence>
<protein>
    <submittedName>
        <fullName evidence="1">Uncharacterized protein</fullName>
    </submittedName>
</protein>
<organism evidence="1 2">
    <name type="scientific">Conexibacter woesei (strain DSM 14684 / CCUG 47730 / CIP 108061 / JCM 11494 / NBRC 100937 / ID131577)</name>
    <dbReference type="NCBI Taxonomy" id="469383"/>
    <lineage>
        <taxon>Bacteria</taxon>
        <taxon>Bacillati</taxon>
        <taxon>Actinomycetota</taxon>
        <taxon>Thermoleophilia</taxon>
        <taxon>Solirubrobacterales</taxon>
        <taxon>Conexibacteraceae</taxon>
        <taxon>Conexibacter</taxon>
    </lineage>
</organism>
<proteinExistence type="predicted"/>
<dbReference type="OrthoDB" id="4250472at2"/>
<dbReference type="HOGENOM" id="CLU_2933446_0_0_11"/>
<dbReference type="AlphaFoldDB" id="D3FC82"/>
<reference evidence="1 2" key="1">
    <citation type="journal article" date="2010" name="Stand. Genomic Sci.">
        <title>Complete genome sequence of Conexibacter woesei type strain (ID131577).</title>
        <authorList>
            <person name="Pukall R."/>
            <person name="Lapidus A."/>
            <person name="Glavina Del Rio T."/>
            <person name="Copeland A."/>
            <person name="Tice H."/>
            <person name="Cheng J.-F."/>
            <person name="Lucas S."/>
            <person name="Chen F."/>
            <person name="Nolan M."/>
            <person name="Bruce D."/>
            <person name="Goodwin L."/>
            <person name="Pitluck S."/>
            <person name="Mavromatis K."/>
            <person name="Ivanova N."/>
            <person name="Ovchinnikova G."/>
            <person name="Pati A."/>
            <person name="Chen A."/>
            <person name="Palaniappan K."/>
            <person name="Land M."/>
            <person name="Hauser L."/>
            <person name="Chang Y.-J."/>
            <person name="Jeffries C.D."/>
            <person name="Chain P."/>
            <person name="Meincke L."/>
            <person name="Sims D."/>
            <person name="Brettin T."/>
            <person name="Detter J.C."/>
            <person name="Rohde M."/>
            <person name="Goeker M."/>
            <person name="Bristow J."/>
            <person name="Eisen J.A."/>
            <person name="Markowitz V."/>
            <person name="Kyrpides N.C."/>
            <person name="Klenk H.-P."/>
            <person name="Hugenholtz P."/>
        </authorList>
    </citation>
    <scope>NUCLEOTIDE SEQUENCE [LARGE SCALE GENOMIC DNA]</scope>
    <source>
        <strain evidence="2">DSM 14684 / CIP 108061 / JCM 11494 / NBRC 100937 / ID131577</strain>
    </source>
</reference>
<evidence type="ECO:0000313" key="2">
    <source>
        <dbReference type="Proteomes" id="UP000008229"/>
    </source>
</evidence>
<sequence>MAADAPLAQDGAGAAPVVEQVVNYHFPVEVELVGTLSDDQRRDVAEFVYQELDAALEGQG</sequence>
<gene>
    <name evidence="1" type="ordered locus">Cwoe_4966</name>
</gene>
<reference evidence="2" key="2">
    <citation type="submission" date="2010-01" db="EMBL/GenBank/DDBJ databases">
        <title>The complete genome of Conexibacter woesei DSM 14684.</title>
        <authorList>
            <consortium name="US DOE Joint Genome Institute (JGI-PGF)"/>
            <person name="Lucas S."/>
            <person name="Copeland A."/>
            <person name="Lapidus A."/>
            <person name="Glavina del Rio T."/>
            <person name="Dalin E."/>
            <person name="Tice H."/>
            <person name="Bruce D."/>
            <person name="Goodwin L."/>
            <person name="Pitluck S."/>
            <person name="Kyrpides N."/>
            <person name="Mavromatis K."/>
            <person name="Ivanova N."/>
            <person name="Mikhailova N."/>
            <person name="Chertkov O."/>
            <person name="Brettin T."/>
            <person name="Detter J.C."/>
            <person name="Han C."/>
            <person name="Larimer F."/>
            <person name="Land M."/>
            <person name="Hauser L."/>
            <person name="Markowitz V."/>
            <person name="Cheng J.-F."/>
            <person name="Hugenholtz P."/>
            <person name="Woyke T."/>
            <person name="Wu D."/>
            <person name="Pukall R."/>
            <person name="Steenblock K."/>
            <person name="Schneider S."/>
            <person name="Klenk H.-P."/>
            <person name="Eisen J.A."/>
        </authorList>
    </citation>
    <scope>NUCLEOTIDE SEQUENCE [LARGE SCALE GENOMIC DNA]</scope>
    <source>
        <strain evidence="2">DSM 14684 / CIP 108061 / JCM 11494 / NBRC 100937 / ID131577</strain>
    </source>
</reference>
<dbReference type="KEGG" id="cwo:Cwoe_4966"/>
<dbReference type="Proteomes" id="UP000008229">
    <property type="component" value="Chromosome"/>
</dbReference>
<accession>D3FC82</accession>
<dbReference type="RefSeq" id="WP_012936428.1">
    <property type="nucleotide sequence ID" value="NC_013739.1"/>
</dbReference>
<name>D3FC82_CONWI</name>
<dbReference type="EMBL" id="CP001854">
    <property type="protein sequence ID" value="ADB53377.1"/>
    <property type="molecule type" value="Genomic_DNA"/>
</dbReference>